<feature type="domain" description="Glycosyltransferase 2-like" evidence="1">
    <location>
        <begin position="21"/>
        <end position="152"/>
    </location>
</feature>
<proteinExistence type="predicted"/>
<dbReference type="SUPFAM" id="SSF53448">
    <property type="entry name" value="Nucleotide-diphospho-sugar transferases"/>
    <property type="match status" value="1"/>
</dbReference>
<dbReference type="PANTHER" id="PTHR22916">
    <property type="entry name" value="GLYCOSYLTRANSFERASE"/>
    <property type="match status" value="1"/>
</dbReference>
<dbReference type="InterPro" id="IPR001173">
    <property type="entry name" value="Glyco_trans_2-like"/>
</dbReference>
<dbReference type="Gene3D" id="3.90.550.10">
    <property type="entry name" value="Spore Coat Polysaccharide Biosynthesis Protein SpsA, Chain A"/>
    <property type="match status" value="1"/>
</dbReference>
<accession>A0A0A8J5S3</accession>
<dbReference type="EMBL" id="AB812064">
    <property type="protein sequence ID" value="BAQ01779.1"/>
    <property type="molecule type" value="Genomic_DNA"/>
</dbReference>
<dbReference type="Pfam" id="PF00535">
    <property type="entry name" value="Glycos_transf_2"/>
    <property type="match status" value="1"/>
</dbReference>
<name>A0A0A8J5S3_ECOLX</name>
<dbReference type="AlphaFoldDB" id="A0A0A8J5S3"/>
<dbReference type="InterPro" id="IPR029044">
    <property type="entry name" value="Nucleotide-diphossugar_trans"/>
</dbReference>
<dbReference type="PANTHER" id="PTHR22916:SF3">
    <property type="entry name" value="UDP-GLCNAC:BETAGAL BETA-1,3-N-ACETYLGLUCOSAMINYLTRANSFERASE-LIKE PROTEIN 1"/>
    <property type="match status" value="1"/>
</dbReference>
<sequence length="310" mass="36279">MIIIFLIPYKDENMNKPKVAVLLATYNGECWISAQIDSILAQRDVDVTIYISDDCSTDKTKEICSNYSERFNNIKLLSNSERMGGASANFFRLLLSNEYDQHDFVALSDQDDIWKENKLIHAIKQIGTDGFYSSNVTAFYSDGRQVLINKSQKMTSYDYFFEGGGPGCTYVFSVENAFKLREFLVKHVNILKDITYHDWFIYAFARSNNYKWIIDPWPSMYYRQHSNNQIGANSSFGGIIKRLKMIRSKWYRKQVTLIANTLEAADSSKIQKNLNRNYYGNLLFSVNFYKLRRSYKDKIFILIFMLLYLF</sequence>
<keyword evidence="2" id="KW-0808">Transferase</keyword>
<protein>
    <submittedName>
        <fullName evidence="2">Putative glycosyltransferase</fullName>
    </submittedName>
</protein>
<evidence type="ECO:0000313" key="2">
    <source>
        <dbReference type="EMBL" id="BAQ01779.1"/>
    </source>
</evidence>
<reference evidence="2" key="1">
    <citation type="journal article" date="2014" name="DNA Res.">
        <title>A complete view of the genetic diversity of the Escherichia coli O-antigen biosynthesis gene cluster.</title>
        <authorList>
            <person name="Iguchi A."/>
            <person name="Iyoda S."/>
            <person name="Kikuchi T."/>
            <person name="Ogura Y."/>
            <person name="Katsura K."/>
            <person name="Ohnishi M."/>
            <person name="Hayashi T."/>
            <person name="Thomson N.R."/>
        </authorList>
    </citation>
    <scope>NUCLEOTIDE SEQUENCE</scope>
    <source>
        <strain evidence="2">E1541-68</strain>
    </source>
</reference>
<evidence type="ECO:0000259" key="1">
    <source>
        <dbReference type="Pfam" id="PF00535"/>
    </source>
</evidence>
<organism evidence="2">
    <name type="scientific">Escherichia coli</name>
    <dbReference type="NCBI Taxonomy" id="562"/>
    <lineage>
        <taxon>Bacteria</taxon>
        <taxon>Pseudomonadati</taxon>
        <taxon>Pseudomonadota</taxon>
        <taxon>Gammaproteobacteria</taxon>
        <taxon>Enterobacterales</taxon>
        <taxon>Enterobacteriaceae</taxon>
        <taxon>Escherichia</taxon>
    </lineage>
</organism>
<dbReference type="GO" id="GO:0016758">
    <property type="term" value="F:hexosyltransferase activity"/>
    <property type="evidence" value="ECO:0007669"/>
    <property type="project" value="UniProtKB-ARBA"/>
</dbReference>